<dbReference type="AlphaFoldDB" id="A0A517SST3"/>
<organism evidence="1 2">
    <name type="scientific">Stieleria bergensis</name>
    <dbReference type="NCBI Taxonomy" id="2528025"/>
    <lineage>
        <taxon>Bacteria</taxon>
        <taxon>Pseudomonadati</taxon>
        <taxon>Planctomycetota</taxon>
        <taxon>Planctomycetia</taxon>
        <taxon>Pirellulales</taxon>
        <taxon>Pirellulaceae</taxon>
        <taxon>Stieleria</taxon>
    </lineage>
</organism>
<sequence>MGSRRSQMRSAVRSQQCGRSRTSVCWRFASNTLASRTVFERGIVGHATRLSESGLAKSRGGASVSGGGAEMLGLDGNSGAWRPCRCRGDGLPSRAPTGNMSFPCFLNTFVRAFWDEGPRISGVFWSRQSSVSDAVLPRWSILVVNCLKTSCPGNPPRSLAMVS</sequence>
<keyword evidence="2" id="KW-1185">Reference proteome</keyword>
<reference evidence="1 2" key="1">
    <citation type="submission" date="2019-02" db="EMBL/GenBank/DDBJ databases">
        <title>Deep-cultivation of Planctomycetes and their phenomic and genomic characterization uncovers novel biology.</title>
        <authorList>
            <person name="Wiegand S."/>
            <person name="Jogler M."/>
            <person name="Boedeker C."/>
            <person name="Pinto D."/>
            <person name="Vollmers J."/>
            <person name="Rivas-Marin E."/>
            <person name="Kohn T."/>
            <person name="Peeters S.H."/>
            <person name="Heuer A."/>
            <person name="Rast P."/>
            <person name="Oberbeckmann S."/>
            <person name="Bunk B."/>
            <person name="Jeske O."/>
            <person name="Meyerdierks A."/>
            <person name="Storesund J.E."/>
            <person name="Kallscheuer N."/>
            <person name="Luecker S."/>
            <person name="Lage O.M."/>
            <person name="Pohl T."/>
            <person name="Merkel B.J."/>
            <person name="Hornburger P."/>
            <person name="Mueller R.-W."/>
            <person name="Bruemmer F."/>
            <person name="Labrenz M."/>
            <person name="Spormann A.M."/>
            <person name="Op den Camp H."/>
            <person name="Overmann J."/>
            <person name="Amann R."/>
            <person name="Jetten M.S.M."/>
            <person name="Mascher T."/>
            <person name="Medema M.H."/>
            <person name="Devos D.P."/>
            <person name="Kaster A.-K."/>
            <person name="Ovreas L."/>
            <person name="Rohde M."/>
            <person name="Galperin M.Y."/>
            <person name="Jogler C."/>
        </authorList>
    </citation>
    <scope>NUCLEOTIDE SEQUENCE [LARGE SCALE GENOMIC DNA]</scope>
    <source>
        <strain evidence="1 2">SV_7m_r</strain>
    </source>
</reference>
<accession>A0A517SST3</accession>
<evidence type="ECO:0000313" key="1">
    <source>
        <dbReference type="EMBL" id="QDT59181.1"/>
    </source>
</evidence>
<name>A0A517SST3_9BACT</name>
<protein>
    <submittedName>
        <fullName evidence="1">Uncharacterized protein</fullName>
    </submittedName>
</protein>
<gene>
    <name evidence="1" type="ORF">SV7mr_16880</name>
</gene>
<dbReference type="Proteomes" id="UP000315003">
    <property type="component" value="Chromosome"/>
</dbReference>
<dbReference type="EMBL" id="CP036272">
    <property type="protein sequence ID" value="QDT59181.1"/>
    <property type="molecule type" value="Genomic_DNA"/>
</dbReference>
<evidence type="ECO:0000313" key="2">
    <source>
        <dbReference type="Proteomes" id="UP000315003"/>
    </source>
</evidence>
<proteinExistence type="predicted"/>